<feature type="domain" description="BCD1 alpha/beta" evidence="3">
    <location>
        <begin position="142"/>
        <end position="259"/>
    </location>
</feature>
<dbReference type="GO" id="GO:0000463">
    <property type="term" value="P:maturation of LSU-rRNA from tricistronic rRNA transcript (SSU-rRNA, 5.8S rRNA, LSU-rRNA)"/>
    <property type="evidence" value="ECO:0007669"/>
    <property type="project" value="TreeGrafter"/>
</dbReference>
<organism evidence="4 5">
    <name type="scientific">Gouania willdenowi</name>
    <name type="common">Blunt-snouted clingfish</name>
    <name type="synonym">Lepadogaster willdenowi</name>
    <dbReference type="NCBI Taxonomy" id="441366"/>
    <lineage>
        <taxon>Eukaryota</taxon>
        <taxon>Metazoa</taxon>
        <taxon>Chordata</taxon>
        <taxon>Craniata</taxon>
        <taxon>Vertebrata</taxon>
        <taxon>Euteleostomi</taxon>
        <taxon>Actinopterygii</taxon>
        <taxon>Neopterygii</taxon>
        <taxon>Teleostei</taxon>
        <taxon>Neoteleostei</taxon>
        <taxon>Acanthomorphata</taxon>
        <taxon>Ovalentaria</taxon>
        <taxon>Blenniimorphae</taxon>
        <taxon>Blenniiformes</taxon>
        <taxon>Gobiesocoidei</taxon>
        <taxon>Gobiesocidae</taxon>
        <taxon>Gobiesocinae</taxon>
        <taxon>Gouania</taxon>
    </lineage>
</organism>
<name>A0A8C5GKZ0_GOUWI</name>
<feature type="region of interest" description="Disordered" evidence="2">
    <location>
        <begin position="1"/>
        <end position="40"/>
    </location>
</feature>
<reference evidence="4" key="2">
    <citation type="submission" date="2025-08" db="UniProtKB">
        <authorList>
            <consortium name="Ensembl"/>
        </authorList>
    </citation>
    <scope>IDENTIFICATION</scope>
</reference>
<dbReference type="AlphaFoldDB" id="A0A8C5GKZ0"/>
<dbReference type="InterPro" id="IPR057721">
    <property type="entry name" value="BCD1_alpha/beta"/>
</dbReference>
<proteinExistence type="predicted"/>
<dbReference type="GO" id="GO:0000492">
    <property type="term" value="P:box C/D snoRNP assembly"/>
    <property type="evidence" value="ECO:0007669"/>
    <property type="project" value="TreeGrafter"/>
</dbReference>
<evidence type="ECO:0000259" key="3">
    <source>
        <dbReference type="Pfam" id="PF25790"/>
    </source>
</evidence>
<dbReference type="InterPro" id="IPR051639">
    <property type="entry name" value="BCD1"/>
</dbReference>
<accession>A0A8C5GKZ0</accession>
<evidence type="ECO:0000313" key="5">
    <source>
        <dbReference type="Proteomes" id="UP000694680"/>
    </source>
</evidence>
<keyword evidence="5" id="KW-1185">Reference proteome</keyword>
<sequence length="281" mass="32073">PAPRANHRAPHSSPQTGHSPAGPQTVQGQQPRCPPDSASQGAMPPTILFSLCIFFSLLCVKKHKEVSGCSGVRDKTGFVTLSHFDEMALLNDYRFLEDTGRFANSASRDNLLKSPRTTFKVSPGLIAVFMFSKSDKRAFLCFSFREKKFLWHLKLVFPQSSSEFSQRRVPDTHTLEQILNAYIHPTESDPVKRQRLKMYALTPFNHIKVFMKAEGRKGNSVRYHEMEMQKSLRDNLSYKTLIEYPVLHVVLRDHWEDFPLKGTGNTTISLSHVSLHCFFLF</sequence>
<evidence type="ECO:0000256" key="1">
    <source>
        <dbReference type="ARBA" id="ARBA00022553"/>
    </source>
</evidence>
<dbReference type="GO" id="GO:0070761">
    <property type="term" value="C:pre-snoRNP complex"/>
    <property type="evidence" value="ECO:0007669"/>
    <property type="project" value="TreeGrafter"/>
</dbReference>
<gene>
    <name evidence="4" type="primary">znhit6</name>
</gene>
<reference evidence="4" key="1">
    <citation type="submission" date="2020-06" db="EMBL/GenBank/DDBJ databases">
        <authorList>
            <consortium name="Wellcome Sanger Institute Data Sharing"/>
        </authorList>
    </citation>
    <scope>NUCLEOTIDE SEQUENCE [LARGE SCALE GENOMIC DNA]</scope>
</reference>
<dbReference type="GO" id="GO:0005634">
    <property type="term" value="C:nucleus"/>
    <property type="evidence" value="ECO:0007669"/>
    <property type="project" value="TreeGrafter"/>
</dbReference>
<dbReference type="GO" id="GO:0048254">
    <property type="term" value="P:snoRNA localization"/>
    <property type="evidence" value="ECO:0007669"/>
    <property type="project" value="TreeGrafter"/>
</dbReference>
<dbReference type="Ensembl" id="ENSGWIT00000034518.1">
    <property type="protein sequence ID" value="ENSGWIP00000031700.1"/>
    <property type="gene ID" value="ENSGWIG00000016361.1"/>
</dbReference>
<evidence type="ECO:0000313" key="4">
    <source>
        <dbReference type="Ensembl" id="ENSGWIP00000031700.1"/>
    </source>
</evidence>
<feature type="compositionally biased region" description="Basic residues" evidence="2">
    <location>
        <begin position="1"/>
        <end position="10"/>
    </location>
</feature>
<dbReference type="PANTHER" id="PTHR13483:SF3">
    <property type="entry name" value="BOX C_D SNORNA PROTEIN 1"/>
    <property type="match status" value="1"/>
</dbReference>
<keyword evidence="1" id="KW-0597">Phosphoprotein</keyword>
<feature type="compositionally biased region" description="Polar residues" evidence="2">
    <location>
        <begin position="12"/>
        <end position="30"/>
    </location>
</feature>
<dbReference type="Pfam" id="PF25790">
    <property type="entry name" value="BCD1"/>
    <property type="match status" value="1"/>
</dbReference>
<dbReference type="Proteomes" id="UP000694680">
    <property type="component" value="Chromosome 4"/>
</dbReference>
<protein>
    <recommendedName>
        <fullName evidence="3">BCD1 alpha/beta domain-containing protein</fullName>
    </recommendedName>
</protein>
<reference evidence="4" key="3">
    <citation type="submission" date="2025-09" db="UniProtKB">
        <authorList>
            <consortium name="Ensembl"/>
        </authorList>
    </citation>
    <scope>IDENTIFICATION</scope>
</reference>
<dbReference type="PANTHER" id="PTHR13483">
    <property type="entry name" value="BOX C_D SNORNA PROTEIN 1-RELATED"/>
    <property type="match status" value="1"/>
</dbReference>
<evidence type="ECO:0000256" key="2">
    <source>
        <dbReference type="SAM" id="MobiDB-lite"/>
    </source>
</evidence>